<gene>
    <name evidence="2" type="ORF">Tco_1006284</name>
</gene>
<protein>
    <recommendedName>
        <fullName evidence="1">Retrovirus-related Pol polyprotein from transposon TNT 1-94-like beta-barrel domain-containing protein</fullName>
    </recommendedName>
</protein>
<proteinExistence type="predicted"/>
<organism evidence="2 3">
    <name type="scientific">Tanacetum coccineum</name>
    <dbReference type="NCBI Taxonomy" id="301880"/>
    <lineage>
        <taxon>Eukaryota</taxon>
        <taxon>Viridiplantae</taxon>
        <taxon>Streptophyta</taxon>
        <taxon>Embryophyta</taxon>
        <taxon>Tracheophyta</taxon>
        <taxon>Spermatophyta</taxon>
        <taxon>Magnoliopsida</taxon>
        <taxon>eudicotyledons</taxon>
        <taxon>Gunneridae</taxon>
        <taxon>Pentapetalae</taxon>
        <taxon>asterids</taxon>
        <taxon>campanulids</taxon>
        <taxon>Asterales</taxon>
        <taxon>Asteraceae</taxon>
        <taxon>Asteroideae</taxon>
        <taxon>Anthemideae</taxon>
        <taxon>Anthemidinae</taxon>
        <taxon>Tanacetum</taxon>
    </lineage>
</organism>
<dbReference type="Proteomes" id="UP001151760">
    <property type="component" value="Unassembled WGS sequence"/>
</dbReference>
<name>A0ABQ5FH59_9ASTR</name>
<evidence type="ECO:0000259" key="1">
    <source>
        <dbReference type="Pfam" id="PF22936"/>
    </source>
</evidence>
<dbReference type="Pfam" id="PF22936">
    <property type="entry name" value="Pol_BBD"/>
    <property type="match status" value="1"/>
</dbReference>
<reference evidence="2" key="2">
    <citation type="submission" date="2022-01" db="EMBL/GenBank/DDBJ databases">
        <authorList>
            <person name="Yamashiro T."/>
            <person name="Shiraishi A."/>
            <person name="Satake H."/>
            <person name="Nakayama K."/>
        </authorList>
    </citation>
    <scope>NUCLEOTIDE SEQUENCE</scope>
</reference>
<feature type="domain" description="Retrovirus-related Pol polyprotein from transposon TNT 1-94-like beta-barrel" evidence="1">
    <location>
        <begin position="225"/>
        <end position="298"/>
    </location>
</feature>
<reference evidence="2" key="1">
    <citation type="journal article" date="2022" name="Int. J. Mol. Sci.">
        <title>Draft Genome of Tanacetum Coccineum: Genomic Comparison of Closely Related Tanacetum-Family Plants.</title>
        <authorList>
            <person name="Yamashiro T."/>
            <person name="Shiraishi A."/>
            <person name="Nakayama K."/>
            <person name="Satake H."/>
        </authorList>
    </citation>
    <scope>NUCLEOTIDE SEQUENCE</scope>
</reference>
<dbReference type="EMBL" id="BQNB010017402">
    <property type="protein sequence ID" value="GJT62751.1"/>
    <property type="molecule type" value="Genomic_DNA"/>
</dbReference>
<accession>A0ABQ5FH59</accession>
<evidence type="ECO:0000313" key="2">
    <source>
        <dbReference type="EMBL" id="GJT62751.1"/>
    </source>
</evidence>
<sequence>MKNFKNSFDEQRQELLVRANLEIIAYELGLESVEAQLVVHQKNEAVYEEKTSVLEFKVKDKSNAVTRLKNHQLSSKDKTGLGYGDQLNENDLSGSKLFNSVFDSRSSDGDDNQTNDRFKKDNGYHVVPPLLTRNYMPPLADLSFAGLDDSVYRPTVNKTSASVPSRVIIEDWVSDDDEDIFQSNDLQATNKPSFKRIEFTNARNESVKVNTVRGNPQQALKNQVIFDSGCSRRMTWNKDFPTDYQELNGGFVAFGGSARGGKITEKGKIKIDKLDFEDVFFVKELNFNLFSFLQMCHKNKQVLFTKTECLVLSPDFKLLDESQVLLRVPRQSNMYTKL</sequence>
<dbReference type="InterPro" id="IPR054722">
    <property type="entry name" value="PolX-like_BBD"/>
</dbReference>
<keyword evidence="3" id="KW-1185">Reference proteome</keyword>
<comment type="caution">
    <text evidence="2">The sequence shown here is derived from an EMBL/GenBank/DDBJ whole genome shotgun (WGS) entry which is preliminary data.</text>
</comment>
<evidence type="ECO:0000313" key="3">
    <source>
        <dbReference type="Proteomes" id="UP001151760"/>
    </source>
</evidence>